<keyword evidence="3" id="KW-0328">Glycosyltransferase</keyword>
<proteinExistence type="evidence at transcript level"/>
<evidence type="ECO:0000256" key="1">
    <source>
        <dbReference type="ARBA" id="ARBA00009995"/>
    </source>
</evidence>
<dbReference type="EMBL" id="ON023000">
    <property type="protein sequence ID" value="WET17277.1"/>
    <property type="molecule type" value="mRNA"/>
</dbReference>
<dbReference type="EC" id="2.4.1.-" evidence="4"/>
<protein>
    <recommendedName>
        <fullName evidence="4">Glycosyltransferase</fullName>
        <ecNumber evidence="4">2.4.1.-</ecNumber>
    </recommendedName>
</protein>
<name>A0A9Y1L8F8_PARPY</name>
<accession>A0A9Y1L8F8</accession>
<dbReference type="PANTHER" id="PTHR48047">
    <property type="entry name" value="GLYCOSYLTRANSFERASE"/>
    <property type="match status" value="1"/>
</dbReference>
<dbReference type="AlphaFoldDB" id="A0A9Y1L8F8"/>
<comment type="similarity">
    <text evidence="1 3">Belongs to the UDP-glycosyltransferase family.</text>
</comment>
<reference evidence="5" key="1">
    <citation type="journal article" date="2023" name="Mol. Biol. Rep.">
        <title>A novel sterol glycosyltransferase catalyses steroidal sapogenin 3-O glucosylation from Paris polyphylla var. yunnanensis.</title>
        <authorList>
            <person name="He M."/>
            <person name="Guo S."/>
            <person name="Yin Y."/>
            <person name="Zhang C."/>
            <person name="Zhang X."/>
        </authorList>
    </citation>
    <scope>NUCLEOTIDE SEQUENCE</scope>
</reference>
<dbReference type="GO" id="GO:0035251">
    <property type="term" value="F:UDP-glucosyltransferase activity"/>
    <property type="evidence" value="ECO:0007669"/>
    <property type="project" value="TreeGrafter"/>
</dbReference>
<dbReference type="InterPro" id="IPR035595">
    <property type="entry name" value="UDP_glycos_trans_CS"/>
</dbReference>
<gene>
    <name evidence="5" type="primary">UGT6</name>
</gene>
<dbReference type="PROSITE" id="PS00375">
    <property type="entry name" value="UDPGT"/>
    <property type="match status" value="1"/>
</dbReference>
<sequence>MDAIGHPRPHFVLVPLMAHGHMIPMVDMAYLLADRGSLVSFITTPVNAARIKSTIDRVKDSRLPIRFIELPFHCSEAGLPEGCENADLIESLSFLKPFFEGTHILKEPLELYLREQRHDPICMISDFCLPWTAELARKLNIPRLVFHGPSCLYLLSVHNIQKHRISDRITNQFEPFLVPDLPQQWPIVVTRVQSLGFFESPEWEEFQEKILESEAAAEGVVMNSSEELEDCFIENYQKVMGKNVWTIGPLCLHNQDNSYKATRGNKAVVDQHRVLNWLDSMSRDSVIYISFGSLARKRDSQMIEIGLGLEASNRPFIWVIKESENSPEVNKWLSGGFEERTRERGFVIKGWAPQLMILSHPAIGGFLTHCGWNSMLESVSVGVPVITWPHFSDQFLNEKLMVDVLRVGVSIGVTIPTYHLRPEDSEERLVTKEEVEKAVASLMDEKEEAKERRQRAKVFGMKAKEAMEEGGSSYKNLTHLIQYVLGHQNNNLEE</sequence>
<dbReference type="Gene3D" id="3.40.50.2000">
    <property type="entry name" value="Glycogen Phosphorylase B"/>
    <property type="match status" value="2"/>
</dbReference>
<evidence type="ECO:0000313" key="5">
    <source>
        <dbReference type="EMBL" id="WET17277.1"/>
    </source>
</evidence>
<dbReference type="Pfam" id="PF00201">
    <property type="entry name" value="UDPGT"/>
    <property type="match status" value="1"/>
</dbReference>
<dbReference type="CDD" id="cd03784">
    <property type="entry name" value="GT1_Gtf-like"/>
    <property type="match status" value="1"/>
</dbReference>
<evidence type="ECO:0000256" key="2">
    <source>
        <dbReference type="ARBA" id="ARBA00022679"/>
    </source>
</evidence>
<evidence type="ECO:0000256" key="3">
    <source>
        <dbReference type="RuleBase" id="RU003718"/>
    </source>
</evidence>
<organism evidence="5">
    <name type="scientific">Paris polyphylla var. yunnanensis</name>
    <dbReference type="NCBI Taxonomy" id="221260"/>
    <lineage>
        <taxon>Eukaryota</taxon>
        <taxon>Viridiplantae</taxon>
        <taxon>Streptophyta</taxon>
        <taxon>Embryophyta</taxon>
        <taxon>Tracheophyta</taxon>
        <taxon>Spermatophyta</taxon>
        <taxon>Magnoliopsida</taxon>
        <taxon>Liliopsida</taxon>
        <taxon>Liliales</taxon>
        <taxon>Melanthiaceae</taxon>
        <taxon>Paris</taxon>
    </lineage>
</organism>
<evidence type="ECO:0000256" key="4">
    <source>
        <dbReference type="RuleBase" id="RU362057"/>
    </source>
</evidence>
<dbReference type="FunFam" id="3.40.50.2000:FF:000047">
    <property type="entry name" value="Glycosyltransferase"/>
    <property type="match status" value="1"/>
</dbReference>
<dbReference type="InterPro" id="IPR002213">
    <property type="entry name" value="UDP_glucos_trans"/>
</dbReference>
<dbReference type="PANTHER" id="PTHR48047:SF182">
    <property type="entry name" value="GLYCOSYLTRANSFERASE"/>
    <property type="match status" value="1"/>
</dbReference>
<dbReference type="SUPFAM" id="SSF53756">
    <property type="entry name" value="UDP-Glycosyltransferase/glycogen phosphorylase"/>
    <property type="match status" value="1"/>
</dbReference>
<keyword evidence="2 3" id="KW-0808">Transferase</keyword>